<dbReference type="SMART" id="SM00320">
    <property type="entry name" value="WD40"/>
    <property type="match status" value="1"/>
</dbReference>
<feature type="repeat" description="WD" evidence="1">
    <location>
        <begin position="592"/>
        <end position="633"/>
    </location>
</feature>
<feature type="region of interest" description="Disordered" evidence="2">
    <location>
        <begin position="115"/>
        <end position="135"/>
    </location>
</feature>
<dbReference type="PANTHER" id="PTHR43991:SF12">
    <property type="entry name" value="WD REPEAT PROTEIN (AFU_ORTHOLOGUE AFUA_8G05640)"/>
    <property type="match status" value="1"/>
</dbReference>
<comment type="caution">
    <text evidence="3">The sequence shown here is derived from an EMBL/GenBank/DDBJ whole genome shotgun (WGS) entry which is preliminary data.</text>
</comment>
<evidence type="ECO:0000313" key="3">
    <source>
        <dbReference type="EMBL" id="KAK8083261.1"/>
    </source>
</evidence>
<dbReference type="InterPro" id="IPR001680">
    <property type="entry name" value="WD40_rpt"/>
</dbReference>
<dbReference type="Gene3D" id="2.130.10.10">
    <property type="entry name" value="YVTN repeat-like/Quinoprotein amine dehydrogenase"/>
    <property type="match status" value="1"/>
</dbReference>
<dbReference type="PROSITE" id="PS50294">
    <property type="entry name" value="WD_REPEATS_REGION"/>
    <property type="match status" value="1"/>
</dbReference>
<evidence type="ECO:0000256" key="1">
    <source>
        <dbReference type="PROSITE-ProRule" id="PRU00221"/>
    </source>
</evidence>
<dbReference type="InterPro" id="IPR011047">
    <property type="entry name" value="Quinoprotein_ADH-like_sf"/>
</dbReference>
<dbReference type="InterPro" id="IPR015943">
    <property type="entry name" value="WD40/YVTN_repeat-like_dom_sf"/>
</dbReference>
<dbReference type="Proteomes" id="UP001446871">
    <property type="component" value="Unassembled WGS sequence"/>
</dbReference>
<evidence type="ECO:0000256" key="2">
    <source>
        <dbReference type="SAM" id="MobiDB-lite"/>
    </source>
</evidence>
<dbReference type="PROSITE" id="PS50082">
    <property type="entry name" value="WD_REPEATS_2"/>
    <property type="match status" value="1"/>
</dbReference>
<reference evidence="3 4" key="1">
    <citation type="submission" date="2023-01" db="EMBL/GenBank/DDBJ databases">
        <title>Analysis of 21 Apiospora genomes using comparative genomics revels a genus with tremendous synthesis potential of carbohydrate active enzymes and secondary metabolites.</title>
        <authorList>
            <person name="Sorensen T."/>
        </authorList>
    </citation>
    <scope>NUCLEOTIDE SEQUENCE [LARGE SCALE GENOMIC DNA]</scope>
    <source>
        <strain evidence="3 4">CBS 83171</strain>
    </source>
</reference>
<keyword evidence="1" id="KW-0853">WD repeat</keyword>
<dbReference type="EMBL" id="JAQQWM010000001">
    <property type="protein sequence ID" value="KAK8083261.1"/>
    <property type="molecule type" value="Genomic_DNA"/>
</dbReference>
<dbReference type="PANTHER" id="PTHR43991">
    <property type="entry name" value="WD REPEAT PROTEIN (AFU_ORTHOLOGUE AFUA_8G05640)-RELATED"/>
    <property type="match status" value="1"/>
</dbReference>
<proteinExistence type="predicted"/>
<keyword evidence="4" id="KW-1185">Reference proteome</keyword>
<evidence type="ECO:0000313" key="4">
    <source>
        <dbReference type="Proteomes" id="UP001446871"/>
    </source>
</evidence>
<sequence length="738" mass="81962">MRAPPTLPPPPSSSLQGAIVDHVHPAPVPVSISNQPTTFHSDGHHAHFGFYNYHSQPYHPQTPADHHNAAAAAAADDNYHDDTLTARALPIHYGGADDNHDIHMTTHYANPYWPQYNPSASPSADSGDAGDDHEMEGMQHSGAALDEALYAYQQIPSLASFGASHHSPSHDHSTPHTNTTLFSMAHTTEAMDLQLNSDHEDFDDSISLGDDENMEAASAAHHMAHTQQYTLPPILPSQPIAELHTGFGGGPLPPVYPPHLPWPPQLPPGVAQALFIGDDMAEEELGELHPIPISNQNPLSLAPENLNFVDFLRIWAENGRGKLPDIRRLRTQVGDVGAGTTRVEYSQLHGNKCDLQGIDWEDLGVPRRVARERRMMTYRNYTNKTGSEEWHPTLPDRMLRPTDNYYRFRSMNLRRDVRLLHFQLRNILGCASRTRAFFPSHGYVKEIDPTTGRSQKAMDFDIEGDMQVSTLTATNDILMVGCFNGDYRFRSLHSENLSYTDGRLTDHLSGITNHVEVYPGRRSFAPMAAFASNDHGFRTVDLTTNSILSEAKYNYPLNCTAISPDKRLRVMVGDCVNVLIADAETGETLQDLEGHRDFGFACDWSSDGWTVATGFQDKSVSIWDAPEEADIVNIIDAQTFETKQKIDIFGEIGGTAFADEGQNLLALVTDQARGGLMSLDRCDAGAEDSYSYLADEENRQDWSRRAPRRHEVLRPLGSHETVSQRRRKALVSGNLDPF</sequence>
<feature type="region of interest" description="Disordered" evidence="2">
    <location>
        <begin position="715"/>
        <end position="738"/>
    </location>
</feature>
<accession>A0ABR1WIC0</accession>
<protein>
    <submittedName>
        <fullName evidence="3">Uncharacterized protein</fullName>
    </submittedName>
</protein>
<feature type="compositionally biased region" description="Low complexity" evidence="2">
    <location>
        <begin position="118"/>
        <end position="127"/>
    </location>
</feature>
<gene>
    <name evidence="3" type="ORF">PG996_002042</name>
</gene>
<organism evidence="3 4">
    <name type="scientific">Apiospora saccharicola</name>
    <dbReference type="NCBI Taxonomy" id="335842"/>
    <lineage>
        <taxon>Eukaryota</taxon>
        <taxon>Fungi</taxon>
        <taxon>Dikarya</taxon>
        <taxon>Ascomycota</taxon>
        <taxon>Pezizomycotina</taxon>
        <taxon>Sordariomycetes</taxon>
        <taxon>Xylariomycetidae</taxon>
        <taxon>Amphisphaeriales</taxon>
        <taxon>Apiosporaceae</taxon>
        <taxon>Apiospora</taxon>
    </lineage>
</organism>
<name>A0ABR1WIC0_9PEZI</name>
<dbReference type="SUPFAM" id="SSF50998">
    <property type="entry name" value="Quinoprotein alcohol dehydrogenase-like"/>
    <property type="match status" value="1"/>
</dbReference>